<dbReference type="SFLD" id="SFLDS00029">
    <property type="entry name" value="Radical_SAM"/>
    <property type="match status" value="1"/>
</dbReference>
<dbReference type="AlphaFoldDB" id="A0A2M8EMH7"/>
<comment type="cofactor">
    <cofactor evidence="1">
        <name>[4Fe-4S] cluster</name>
        <dbReference type="ChEBI" id="CHEBI:49883"/>
    </cofactor>
</comment>
<keyword evidence="4 15" id="KW-0808">Transferase</keyword>
<evidence type="ECO:0000313" key="16">
    <source>
        <dbReference type="Proteomes" id="UP000229756"/>
    </source>
</evidence>
<dbReference type="SFLD" id="SFLDG01082">
    <property type="entry name" value="B12-binding_domain_containing"/>
    <property type="match status" value="1"/>
</dbReference>
<organism evidence="15 16">
    <name type="scientific">candidate division WWE3 bacterium CG_4_9_14_0_2_um_filter_35_11</name>
    <dbReference type="NCBI Taxonomy" id="1975077"/>
    <lineage>
        <taxon>Bacteria</taxon>
        <taxon>Katanobacteria</taxon>
    </lineage>
</organism>
<keyword evidence="7" id="KW-0408">Iron</keyword>
<gene>
    <name evidence="15" type="ORF">CO058_00740</name>
</gene>
<dbReference type="SFLD" id="SFLDG01061">
    <property type="entry name" value="methylthiotransferase"/>
    <property type="match status" value="1"/>
</dbReference>
<dbReference type="Pfam" id="PF04055">
    <property type="entry name" value="Radical_SAM"/>
    <property type="match status" value="1"/>
</dbReference>
<dbReference type="CDD" id="cd01335">
    <property type="entry name" value="Radical_SAM"/>
    <property type="match status" value="1"/>
</dbReference>
<evidence type="ECO:0000259" key="14">
    <source>
        <dbReference type="PROSITE" id="PS51918"/>
    </source>
</evidence>
<evidence type="ECO:0000313" key="15">
    <source>
        <dbReference type="EMBL" id="PJC23928.1"/>
    </source>
</evidence>
<dbReference type="Proteomes" id="UP000229756">
    <property type="component" value="Unassembled WGS sequence"/>
</dbReference>
<dbReference type="PANTHER" id="PTHR43020">
    <property type="entry name" value="CDK5 REGULATORY SUBUNIT-ASSOCIATED PROTEIN 1"/>
    <property type="match status" value="1"/>
</dbReference>
<dbReference type="InterPro" id="IPR013848">
    <property type="entry name" value="Methylthiotransferase_N"/>
</dbReference>
<dbReference type="GO" id="GO:0005829">
    <property type="term" value="C:cytosol"/>
    <property type="evidence" value="ECO:0007669"/>
    <property type="project" value="TreeGrafter"/>
</dbReference>
<feature type="domain" description="Radical SAM core" evidence="14">
    <location>
        <begin position="178"/>
        <end position="417"/>
    </location>
</feature>
<dbReference type="FunFam" id="3.40.50.12160:FF:000003">
    <property type="entry name" value="CDK5 regulatory subunit-associated protein 1"/>
    <property type="match status" value="1"/>
</dbReference>
<evidence type="ECO:0000256" key="4">
    <source>
        <dbReference type="ARBA" id="ARBA00022679"/>
    </source>
</evidence>
<dbReference type="NCBIfam" id="TIGR00089">
    <property type="entry name" value="MiaB/RimO family radical SAM methylthiotransferase"/>
    <property type="match status" value="1"/>
</dbReference>
<evidence type="ECO:0000256" key="1">
    <source>
        <dbReference type="ARBA" id="ARBA00001966"/>
    </source>
</evidence>
<sequence>MKIILYNSIHRKLSIMALLCDNLISDIKMKKYYIETFGCQANVKDSQAMSGTLDAMDFSQTDDYKGADVIIINTCSVRQKSEDKVYGWGMKLGNPIAHEVQMYEKKGHQIVFVTGCMIGSAKGDRKRYDIKVMKDKMPWADYMLAPDEEYKIPEILVKEGLVSEWTGAALFPDVAPEKRAAPIAYINISTGCDNFCTFCVVPYARGKEVSRNQEEILHEINHLVSRGYKRVLLIGQNVNSWGLDTKTKFNLRAGSEHKIPFAKLLREVHKIDGIEKISFISSNPFDFTQDLIDTLSLPKIDRYLHMAVQSGNNEILKAMNRRHTIEEFKELVTKIKKTVPDITFGTDIIVGFPGENEEQFMDTVELFKWMKFNVAFISIYSPRIGTNAQKNLKDDVPLKEKKRRHKYLMDVWKSTIS</sequence>
<evidence type="ECO:0000256" key="3">
    <source>
        <dbReference type="ARBA" id="ARBA00022485"/>
    </source>
</evidence>
<protein>
    <recommendedName>
        <fullName evidence="10">tRNA-2-methylthio-N(6)-dimethylallyladenosine synthase</fullName>
        <ecNumber evidence="9">2.8.4.3</ecNumber>
    </recommendedName>
    <alternativeName>
        <fullName evidence="12">(Dimethylallyl)adenosine tRNA methylthiotransferase MiaB</fullName>
    </alternativeName>
    <alternativeName>
        <fullName evidence="11">tRNA-i(6)A37 methylthiotransferase</fullName>
    </alternativeName>
</protein>
<dbReference type="InterPro" id="IPR058240">
    <property type="entry name" value="rSAM_sf"/>
</dbReference>
<comment type="function">
    <text evidence="2">Catalyzes the methylthiolation of N6-(dimethylallyl)adenosine (i(6)A), leading to the formation of 2-methylthio-N6-(dimethylallyl)adenosine (ms(2)i(6)A) at position 37 in tRNAs that read codons beginning with uridine.</text>
</comment>
<dbReference type="FunFam" id="3.80.30.20:FF:000001">
    <property type="entry name" value="tRNA-2-methylthio-N(6)-dimethylallyladenosine synthase 2"/>
    <property type="match status" value="1"/>
</dbReference>
<evidence type="ECO:0000256" key="7">
    <source>
        <dbReference type="ARBA" id="ARBA00023004"/>
    </source>
</evidence>
<dbReference type="PROSITE" id="PS51449">
    <property type="entry name" value="MTTASE_N"/>
    <property type="match status" value="1"/>
</dbReference>
<evidence type="ECO:0000256" key="6">
    <source>
        <dbReference type="ARBA" id="ARBA00022723"/>
    </source>
</evidence>
<dbReference type="SUPFAM" id="SSF102114">
    <property type="entry name" value="Radical SAM enzymes"/>
    <property type="match status" value="1"/>
</dbReference>
<dbReference type="InterPro" id="IPR005839">
    <property type="entry name" value="Methylthiotransferase"/>
</dbReference>
<dbReference type="GO" id="GO:0051539">
    <property type="term" value="F:4 iron, 4 sulfur cluster binding"/>
    <property type="evidence" value="ECO:0007669"/>
    <property type="project" value="UniProtKB-KW"/>
</dbReference>
<dbReference type="InterPro" id="IPR038135">
    <property type="entry name" value="Methylthiotransferase_N_sf"/>
</dbReference>
<evidence type="ECO:0000259" key="13">
    <source>
        <dbReference type="PROSITE" id="PS51449"/>
    </source>
</evidence>
<evidence type="ECO:0000256" key="10">
    <source>
        <dbReference type="ARBA" id="ARBA00068570"/>
    </source>
</evidence>
<feature type="domain" description="MTTase N-terminal" evidence="13">
    <location>
        <begin position="30"/>
        <end position="161"/>
    </location>
</feature>
<accession>A0A2M8EMH7</accession>
<name>A0A2M8EMH7_UNCKA</name>
<dbReference type="PANTHER" id="PTHR43020:SF2">
    <property type="entry name" value="MITOCHONDRIAL TRNA METHYLTHIOTRANSFERASE CDK5RAP1"/>
    <property type="match status" value="1"/>
</dbReference>
<evidence type="ECO:0000256" key="9">
    <source>
        <dbReference type="ARBA" id="ARBA00033765"/>
    </source>
</evidence>
<evidence type="ECO:0000256" key="5">
    <source>
        <dbReference type="ARBA" id="ARBA00022691"/>
    </source>
</evidence>
<dbReference type="GO" id="GO:0046872">
    <property type="term" value="F:metal ion binding"/>
    <property type="evidence" value="ECO:0007669"/>
    <property type="project" value="UniProtKB-KW"/>
</dbReference>
<dbReference type="EMBL" id="PFSJ01000006">
    <property type="protein sequence ID" value="PJC23928.1"/>
    <property type="molecule type" value="Genomic_DNA"/>
</dbReference>
<evidence type="ECO:0000256" key="2">
    <source>
        <dbReference type="ARBA" id="ARBA00003234"/>
    </source>
</evidence>
<dbReference type="PROSITE" id="PS01278">
    <property type="entry name" value="MTTASE_RADICAL"/>
    <property type="match status" value="1"/>
</dbReference>
<dbReference type="InterPro" id="IPR020612">
    <property type="entry name" value="Methylthiotransferase_CS"/>
</dbReference>
<dbReference type="PROSITE" id="PS51918">
    <property type="entry name" value="RADICAL_SAM"/>
    <property type="match status" value="1"/>
</dbReference>
<dbReference type="InterPro" id="IPR007197">
    <property type="entry name" value="rSAM"/>
</dbReference>
<keyword evidence="5" id="KW-0949">S-adenosyl-L-methionine</keyword>
<dbReference type="Pfam" id="PF00919">
    <property type="entry name" value="UPF0004"/>
    <property type="match status" value="1"/>
</dbReference>
<keyword evidence="6" id="KW-0479">Metal-binding</keyword>
<keyword evidence="3" id="KW-0004">4Fe-4S</keyword>
<dbReference type="Gene3D" id="3.80.30.20">
    <property type="entry name" value="tm_1862 like domain"/>
    <property type="match status" value="1"/>
</dbReference>
<comment type="caution">
    <text evidence="15">The sequence shown here is derived from an EMBL/GenBank/DDBJ whole genome shotgun (WGS) entry which is preliminary data.</text>
</comment>
<evidence type="ECO:0000256" key="11">
    <source>
        <dbReference type="ARBA" id="ARBA00080698"/>
    </source>
</evidence>
<dbReference type="GO" id="GO:0035597">
    <property type="term" value="F:tRNA-2-methylthio-N(6)-dimethylallyladenosine(37) synthase activity"/>
    <property type="evidence" value="ECO:0007669"/>
    <property type="project" value="UniProtKB-EC"/>
</dbReference>
<proteinExistence type="predicted"/>
<dbReference type="SMART" id="SM00729">
    <property type="entry name" value="Elp3"/>
    <property type="match status" value="1"/>
</dbReference>
<dbReference type="Gene3D" id="3.40.50.12160">
    <property type="entry name" value="Methylthiotransferase, N-terminal domain"/>
    <property type="match status" value="1"/>
</dbReference>
<reference evidence="16" key="1">
    <citation type="submission" date="2017-09" db="EMBL/GenBank/DDBJ databases">
        <title>Depth-based differentiation of microbial function through sediment-hosted aquifers and enrichment of novel symbionts in the deep terrestrial subsurface.</title>
        <authorList>
            <person name="Probst A.J."/>
            <person name="Ladd B."/>
            <person name="Jarett J.K."/>
            <person name="Geller-Mcgrath D.E."/>
            <person name="Sieber C.M.K."/>
            <person name="Emerson J.B."/>
            <person name="Anantharaman K."/>
            <person name="Thomas B.C."/>
            <person name="Malmstrom R."/>
            <person name="Stieglmeier M."/>
            <person name="Klingl A."/>
            <person name="Woyke T."/>
            <person name="Ryan C.M."/>
            <person name="Banfield J.F."/>
        </authorList>
    </citation>
    <scope>NUCLEOTIDE SEQUENCE [LARGE SCALE GENOMIC DNA]</scope>
</reference>
<keyword evidence="8" id="KW-0411">Iron-sulfur</keyword>
<evidence type="ECO:0000256" key="12">
    <source>
        <dbReference type="ARBA" id="ARBA00081141"/>
    </source>
</evidence>
<dbReference type="InterPro" id="IPR023404">
    <property type="entry name" value="rSAM_horseshoe"/>
</dbReference>
<dbReference type="InterPro" id="IPR006638">
    <property type="entry name" value="Elp3/MiaA/NifB-like_rSAM"/>
</dbReference>
<evidence type="ECO:0000256" key="8">
    <source>
        <dbReference type="ARBA" id="ARBA00023014"/>
    </source>
</evidence>
<dbReference type="EC" id="2.8.4.3" evidence="9"/>